<dbReference type="Proteomes" id="UP000500961">
    <property type="component" value="Chromosome"/>
</dbReference>
<feature type="region of interest" description="Disordered" evidence="15">
    <location>
        <begin position="595"/>
        <end position="620"/>
    </location>
</feature>
<keyword evidence="14" id="KW-0175">Coiled coil</keyword>
<dbReference type="NCBIfam" id="TIGR03593">
    <property type="entry name" value="yidC_nterm"/>
    <property type="match status" value="1"/>
</dbReference>
<dbReference type="GO" id="GO:0005886">
    <property type="term" value="C:plasma membrane"/>
    <property type="evidence" value="ECO:0007669"/>
    <property type="project" value="UniProtKB-SubCell"/>
</dbReference>
<keyword evidence="10 13" id="KW-0143">Chaperone</keyword>
<evidence type="ECO:0000256" key="14">
    <source>
        <dbReference type="SAM" id="Coils"/>
    </source>
</evidence>
<dbReference type="Gene3D" id="2.70.98.90">
    <property type="match status" value="1"/>
</dbReference>
<sequence>MDRNTIIGLVLIFLIMIGFGYFTQPSKEEREAMQRKADSIAQVQALQQQKKLEEEKAEKKVASIEVDTIKQEQVESQLGAFSNATSGVEKFVTLENDLMKVTLTSKGGRVYSVELKKYKTYNGDPLVLFTGDENTFGLQFWGDNKAIKTNDLFFTPQSSDSVIVASADSVSLTMRLQAGDSAYIDYTYTIKPESYMLGFDIKFSGLDKTIGNRMGYIDLIWDTKLLHLEKGLQNEQNYTTIAYLFQNGDYEELNPRSKGAEKEEISNKLKWVNFKHQFFSSVIVAKDHFVNADLLSEKLNDGNHVKHFNARLALPFQNFAQETINLSLFFGPNHFKTLEAYGLGFEKVVPLGSNIIRWINKYVVINVFNFLSRFISNYGLIILILTILIKLVLFPLTYKSYSSSAKMRVLKPQIDEINAKYPKKEDAMKKQQAVMALYKKVGVNPMGGCIPVLIQFPILIAMFRFFPASFELRQQSFLWADDLSSFDSILNLPFSIPWYGDHVSLFTLLMAVAMFVTSKMNADQMGDSNAQMPGMKFMMTWMMPIMLLLWFNNYSAGLSYYYFLSNLITIGQTFMIRRFVDDKALLAKLHENAKKPVTKSKWQQRLEEMAKQQQQAKKKK</sequence>
<evidence type="ECO:0000256" key="2">
    <source>
        <dbReference type="ARBA" id="ARBA00010527"/>
    </source>
</evidence>
<keyword evidence="5 13" id="KW-1003">Cell membrane</keyword>
<dbReference type="KEGG" id="ttz:FHG85_05315"/>
<dbReference type="RefSeq" id="WP_173073719.1">
    <property type="nucleotide sequence ID" value="NZ_CP041345.1"/>
</dbReference>
<dbReference type="CDD" id="cd19961">
    <property type="entry name" value="EcYidC-like_peri"/>
    <property type="match status" value="1"/>
</dbReference>
<feature type="compositionally biased region" description="Low complexity" evidence="15">
    <location>
        <begin position="611"/>
        <end position="620"/>
    </location>
</feature>
<evidence type="ECO:0000256" key="13">
    <source>
        <dbReference type="HAMAP-Rule" id="MF_01810"/>
    </source>
</evidence>
<proteinExistence type="inferred from homology"/>
<feature type="transmembrane region" description="Helical" evidence="13">
    <location>
        <begin position="560"/>
        <end position="580"/>
    </location>
</feature>
<evidence type="ECO:0000256" key="15">
    <source>
        <dbReference type="SAM" id="MobiDB-lite"/>
    </source>
</evidence>
<evidence type="ECO:0000256" key="9">
    <source>
        <dbReference type="ARBA" id="ARBA00023136"/>
    </source>
</evidence>
<keyword evidence="9 13" id="KW-0472">Membrane</keyword>
<evidence type="ECO:0000259" key="16">
    <source>
        <dbReference type="Pfam" id="PF02096"/>
    </source>
</evidence>
<dbReference type="GO" id="GO:0015031">
    <property type="term" value="P:protein transport"/>
    <property type="evidence" value="ECO:0007669"/>
    <property type="project" value="UniProtKB-KW"/>
</dbReference>
<dbReference type="EMBL" id="CP041345">
    <property type="protein sequence ID" value="QKG79702.1"/>
    <property type="molecule type" value="Genomic_DNA"/>
</dbReference>
<evidence type="ECO:0000256" key="4">
    <source>
        <dbReference type="ARBA" id="ARBA00022448"/>
    </source>
</evidence>
<dbReference type="HAMAP" id="MF_01810">
    <property type="entry name" value="YidC_type1"/>
    <property type="match status" value="1"/>
</dbReference>
<feature type="domain" description="Membrane insertase YidC N-terminal" evidence="17">
    <location>
        <begin position="92"/>
        <end position="363"/>
    </location>
</feature>
<dbReference type="NCBIfam" id="TIGR03592">
    <property type="entry name" value="yidC_oxa1_cterm"/>
    <property type="match status" value="1"/>
</dbReference>
<evidence type="ECO:0000259" key="17">
    <source>
        <dbReference type="Pfam" id="PF14849"/>
    </source>
</evidence>
<evidence type="ECO:0000256" key="5">
    <source>
        <dbReference type="ARBA" id="ARBA00022475"/>
    </source>
</evidence>
<dbReference type="Pfam" id="PF02096">
    <property type="entry name" value="60KD_IMP"/>
    <property type="match status" value="1"/>
</dbReference>
<dbReference type="CDD" id="cd20070">
    <property type="entry name" value="5TM_YidC_Alb3"/>
    <property type="match status" value="1"/>
</dbReference>
<comment type="subunit">
    <text evidence="13">Interacts with the Sec translocase complex via SecD. Specifically interacts with transmembrane segments of nascent integral membrane proteins during membrane integration.</text>
</comment>
<dbReference type="InterPro" id="IPR019998">
    <property type="entry name" value="Membr_insert_YidC"/>
</dbReference>
<feature type="transmembrane region" description="Helical" evidence="13">
    <location>
        <begin position="445"/>
        <end position="466"/>
    </location>
</feature>
<evidence type="ECO:0000256" key="3">
    <source>
        <dbReference type="ARBA" id="ARBA00015325"/>
    </source>
</evidence>
<dbReference type="InterPro" id="IPR038221">
    <property type="entry name" value="YidC_periplasmic_sf"/>
</dbReference>
<protein>
    <recommendedName>
        <fullName evidence="3 13">Membrane protein insertase YidC</fullName>
    </recommendedName>
    <alternativeName>
        <fullName evidence="12 13">Foldase YidC</fullName>
    </alternativeName>
    <alternativeName>
        <fullName evidence="11 13">Membrane integrase YidC</fullName>
    </alternativeName>
    <alternativeName>
        <fullName evidence="13">Membrane protein YidC</fullName>
    </alternativeName>
</protein>
<dbReference type="InterPro" id="IPR028055">
    <property type="entry name" value="YidC/Oxa/ALB_C"/>
</dbReference>
<dbReference type="AlphaFoldDB" id="A0A7D4C8N3"/>
<evidence type="ECO:0000256" key="8">
    <source>
        <dbReference type="ARBA" id="ARBA00022989"/>
    </source>
</evidence>
<evidence type="ECO:0000256" key="11">
    <source>
        <dbReference type="ARBA" id="ARBA00033245"/>
    </source>
</evidence>
<dbReference type="InterPro" id="IPR028053">
    <property type="entry name" value="Membr_insert_YidC_N"/>
</dbReference>
<dbReference type="NCBIfam" id="NF002356">
    <property type="entry name" value="PRK01318.2-3"/>
    <property type="match status" value="1"/>
</dbReference>
<evidence type="ECO:0000256" key="10">
    <source>
        <dbReference type="ARBA" id="ARBA00023186"/>
    </source>
</evidence>
<feature type="transmembrane region" description="Helical" evidence="13">
    <location>
        <begin position="378"/>
        <end position="398"/>
    </location>
</feature>
<reference evidence="18 19" key="1">
    <citation type="submission" date="2019-07" db="EMBL/GenBank/DDBJ databases">
        <title>Thalassofilum flectens gen. nov., sp. nov., a novel moderate thermophilic anaerobe from a shallow sea hot spring in Kunashir Island (Russia), representing a new family in the order Bacteroidales, and proposal of Thalassofilacea fam. nov.</title>
        <authorList>
            <person name="Kochetkova T.V."/>
            <person name="Podosokorskaya O.A."/>
            <person name="Novikov A."/>
            <person name="Elcheninov A.G."/>
            <person name="Toshchakov S.V."/>
            <person name="Kublanov I.V."/>
        </authorList>
    </citation>
    <scope>NUCLEOTIDE SEQUENCE [LARGE SCALE GENOMIC DNA]</scope>
    <source>
        <strain evidence="18 19">38-H</strain>
    </source>
</reference>
<dbReference type="InterPro" id="IPR047196">
    <property type="entry name" value="YidC_ALB_C"/>
</dbReference>
<dbReference type="Pfam" id="PF14849">
    <property type="entry name" value="YidC_periplas"/>
    <property type="match status" value="1"/>
</dbReference>
<feature type="domain" description="Membrane insertase YidC/Oxa/ALB C-terminal" evidence="16">
    <location>
        <begin position="378"/>
        <end position="578"/>
    </location>
</feature>
<gene>
    <name evidence="13 18" type="primary">yidC</name>
    <name evidence="18" type="ORF">FHG85_05315</name>
</gene>
<keyword evidence="7 13" id="KW-0653">Protein transport</keyword>
<evidence type="ECO:0000256" key="1">
    <source>
        <dbReference type="ARBA" id="ARBA00004429"/>
    </source>
</evidence>
<evidence type="ECO:0000256" key="7">
    <source>
        <dbReference type="ARBA" id="ARBA00022927"/>
    </source>
</evidence>
<keyword evidence="8 13" id="KW-1133">Transmembrane helix</keyword>
<keyword evidence="4 13" id="KW-0813">Transport</keyword>
<comment type="similarity">
    <text evidence="2 13">Belongs to the OXA1/ALB3/YidC family. Type 1 subfamily.</text>
</comment>
<evidence type="ECO:0000313" key="19">
    <source>
        <dbReference type="Proteomes" id="UP000500961"/>
    </source>
</evidence>
<accession>A0A7D4C8N3</accession>
<feature type="transmembrane region" description="Helical" evidence="13">
    <location>
        <begin position="496"/>
        <end position="516"/>
    </location>
</feature>
<feature type="transmembrane region" description="Helical" evidence="13">
    <location>
        <begin position="6"/>
        <end position="23"/>
    </location>
</feature>
<dbReference type="PANTHER" id="PTHR12428">
    <property type="entry name" value="OXA1"/>
    <property type="match status" value="1"/>
</dbReference>
<keyword evidence="6 13" id="KW-0812">Transmembrane</keyword>
<dbReference type="GO" id="GO:0032977">
    <property type="term" value="F:membrane insertase activity"/>
    <property type="evidence" value="ECO:0007669"/>
    <property type="project" value="InterPro"/>
</dbReference>
<dbReference type="PANTHER" id="PTHR12428:SF65">
    <property type="entry name" value="CYTOCHROME C OXIDASE ASSEMBLY PROTEIN COX18, MITOCHONDRIAL"/>
    <property type="match status" value="1"/>
</dbReference>
<comment type="function">
    <text evidence="13">Required for the insertion and/or proper folding and/or complex formation of integral membrane proteins into the membrane. Involved in integration of membrane proteins that insert both dependently and independently of the Sec translocase complex, as well as at least some lipoproteins. Aids folding of multispanning membrane proteins.</text>
</comment>
<dbReference type="InterPro" id="IPR001708">
    <property type="entry name" value="YidC/ALB3/OXA1/COX18"/>
</dbReference>
<keyword evidence="19" id="KW-1185">Reference proteome</keyword>
<evidence type="ECO:0000313" key="18">
    <source>
        <dbReference type="EMBL" id="QKG79702.1"/>
    </source>
</evidence>
<feature type="coiled-coil region" evidence="14">
    <location>
        <begin position="36"/>
        <end position="72"/>
    </location>
</feature>
<dbReference type="PRINTS" id="PR00701">
    <property type="entry name" value="60KDINNERMP"/>
</dbReference>
<name>A0A7D4C8N3_9BACT</name>
<evidence type="ECO:0000256" key="12">
    <source>
        <dbReference type="ARBA" id="ARBA00033342"/>
    </source>
</evidence>
<dbReference type="GO" id="GO:0051205">
    <property type="term" value="P:protein insertion into membrane"/>
    <property type="evidence" value="ECO:0007669"/>
    <property type="project" value="TreeGrafter"/>
</dbReference>
<organism evidence="18 19">
    <name type="scientific">Tenuifilum thalassicum</name>
    <dbReference type="NCBI Taxonomy" id="2590900"/>
    <lineage>
        <taxon>Bacteria</taxon>
        <taxon>Pseudomonadati</taxon>
        <taxon>Bacteroidota</taxon>
        <taxon>Bacteroidia</taxon>
        <taxon>Bacteroidales</taxon>
        <taxon>Tenuifilaceae</taxon>
        <taxon>Tenuifilum</taxon>
    </lineage>
</organism>
<evidence type="ECO:0000256" key="6">
    <source>
        <dbReference type="ARBA" id="ARBA00022692"/>
    </source>
</evidence>
<feature type="transmembrane region" description="Helical" evidence="13">
    <location>
        <begin position="537"/>
        <end position="554"/>
    </location>
</feature>
<comment type="subcellular location">
    <subcellularLocation>
        <location evidence="1">Cell inner membrane</location>
        <topology evidence="1">Multi-pass membrane protein</topology>
    </subcellularLocation>
    <subcellularLocation>
        <location evidence="13">Cell membrane</location>
        <topology evidence="13">Multi-pass membrane protein</topology>
    </subcellularLocation>
</comment>